<dbReference type="Proteomes" id="UP000253426">
    <property type="component" value="Unassembled WGS sequence"/>
</dbReference>
<dbReference type="EMBL" id="QNRR01000003">
    <property type="protein sequence ID" value="RBP45112.1"/>
    <property type="molecule type" value="Genomic_DNA"/>
</dbReference>
<dbReference type="PANTHER" id="PTHR12110">
    <property type="entry name" value="HYDROXYPYRUVATE ISOMERASE"/>
    <property type="match status" value="1"/>
</dbReference>
<protein>
    <submittedName>
        <fullName evidence="2">Sugar phosphate isomerase/epimerase</fullName>
    </submittedName>
</protein>
<dbReference type="InterPro" id="IPR036237">
    <property type="entry name" value="Xyl_isomerase-like_sf"/>
</dbReference>
<dbReference type="Pfam" id="PF01261">
    <property type="entry name" value="AP_endonuc_2"/>
    <property type="match status" value="1"/>
</dbReference>
<dbReference type="OrthoDB" id="3185623at2"/>
<comment type="caution">
    <text evidence="2">The sequence shown here is derived from an EMBL/GenBank/DDBJ whole genome shotgun (WGS) entry which is preliminary data.</text>
</comment>
<keyword evidence="3" id="KW-1185">Reference proteome</keyword>
<dbReference type="AlphaFoldDB" id="A0A366HRE3"/>
<name>A0A366HRE3_9BACT</name>
<organism evidence="2 3">
    <name type="scientific">Roseimicrobium gellanilyticum</name>
    <dbReference type="NCBI Taxonomy" id="748857"/>
    <lineage>
        <taxon>Bacteria</taxon>
        <taxon>Pseudomonadati</taxon>
        <taxon>Verrucomicrobiota</taxon>
        <taxon>Verrucomicrobiia</taxon>
        <taxon>Verrucomicrobiales</taxon>
        <taxon>Verrucomicrobiaceae</taxon>
        <taxon>Roseimicrobium</taxon>
    </lineage>
</organism>
<evidence type="ECO:0000313" key="2">
    <source>
        <dbReference type="EMBL" id="RBP45112.1"/>
    </source>
</evidence>
<sequence length="299" mass="32844">MTPCLFSISYAGFWGQDALSLEQFIRHAGELGYPAVMIAGKRPHLSSLDATPELLEGVCETLAAAQVRCDVIAAYTNLSQPTGVGCEVPHLEFQIAYVESLARIAAKVGAKVVRIFTAYEVEGQDLQAQWKHCVTAIREMCDRAAPHGVSIAVQNHHDIALHTEALLELLADIDRPNCGLGFDAWSPALRGESLYEAARMAAPRTLITTNADYIKVPRHRYRPELVNYERQSTDWVRAVPFGTGFIDYHAFFQGLYDGGFGGTAVYEMCSPLRGGGTLKNLDACASGYLKWMRAHHRAG</sequence>
<proteinExistence type="predicted"/>
<keyword evidence="2" id="KW-0413">Isomerase</keyword>
<dbReference type="InterPro" id="IPR013022">
    <property type="entry name" value="Xyl_isomerase-like_TIM-brl"/>
</dbReference>
<dbReference type="SUPFAM" id="SSF51658">
    <property type="entry name" value="Xylose isomerase-like"/>
    <property type="match status" value="1"/>
</dbReference>
<dbReference type="Gene3D" id="3.20.20.150">
    <property type="entry name" value="Divalent-metal-dependent TIM barrel enzymes"/>
    <property type="match status" value="1"/>
</dbReference>
<accession>A0A366HRE3</accession>
<dbReference type="PANTHER" id="PTHR12110:SF41">
    <property type="entry name" value="INOSOSE DEHYDRATASE"/>
    <property type="match status" value="1"/>
</dbReference>
<reference evidence="2 3" key="1">
    <citation type="submission" date="2018-06" db="EMBL/GenBank/DDBJ databases">
        <title>Genomic Encyclopedia of Type Strains, Phase IV (KMG-IV): sequencing the most valuable type-strain genomes for metagenomic binning, comparative biology and taxonomic classification.</title>
        <authorList>
            <person name="Goeker M."/>
        </authorList>
    </citation>
    <scope>NUCLEOTIDE SEQUENCE [LARGE SCALE GENOMIC DNA]</scope>
    <source>
        <strain evidence="2 3">DSM 25532</strain>
    </source>
</reference>
<evidence type="ECO:0000313" key="3">
    <source>
        <dbReference type="Proteomes" id="UP000253426"/>
    </source>
</evidence>
<dbReference type="GO" id="GO:0016853">
    <property type="term" value="F:isomerase activity"/>
    <property type="evidence" value="ECO:0007669"/>
    <property type="project" value="UniProtKB-KW"/>
</dbReference>
<dbReference type="RefSeq" id="WP_113958254.1">
    <property type="nucleotide sequence ID" value="NZ_QNRR01000003.1"/>
</dbReference>
<evidence type="ECO:0000259" key="1">
    <source>
        <dbReference type="Pfam" id="PF01261"/>
    </source>
</evidence>
<dbReference type="InterPro" id="IPR050312">
    <property type="entry name" value="IolE/XylAMocC-like"/>
</dbReference>
<gene>
    <name evidence="2" type="ORF">DES53_103109</name>
</gene>
<feature type="domain" description="Xylose isomerase-like TIM barrel" evidence="1">
    <location>
        <begin position="26"/>
        <end position="271"/>
    </location>
</feature>